<dbReference type="PANTHER" id="PTHR36840:SF1">
    <property type="entry name" value="BLL5714 PROTEIN"/>
    <property type="match status" value="1"/>
</dbReference>
<feature type="transmembrane region" description="Helical" evidence="1">
    <location>
        <begin position="200"/>
        <end position="219"/>
    </location>
</feature>
<gene>
    <name evidence="2" type="ORF">GCM10010470_47160</name>
</gene>
<sequence>MSPHAPRRRRLHTRAATGRVTTIELFFDLVFVFVITQVTHHIESHPGWEGLLHALLPLTVVWWMFLGFSWLTNAVRPDATVIRLLLILAMMAFFIMGLDLPFVFDTDGLAFPLAYLAAVAIHCLLFLTADRASARTAILRTAPFNACAGILILIAPYLPEALTWFCWAAAVLLLFFLSPMLGGIRGFVIEPHHFVERHGLIVILVIGESIVAIGIGAQGPVAGPTLALGVVLGLAVAAGIWWIYFDGDDVRAATALESSPERRRELLAIYPFGLGHLVMVIGIVLIAAGITDAIHHFGHHTNSWWLGCGTAIFLLGHAAYRALLGTGRTTERLLGAVAAVPLGWATSFAGWAITAAMALLVLTIATADHYQAQPAPAAD</sequence>
<accession>A0ABN3VII4</accession>
<feature type="transmembrane region" description="Helical" evidence="1">
    <location>
        <begin position="110"/>
        <end position="129"/>
    </location>
</feature>
<evidence type="ECO:0000313" key="3">
    <source>
        <dbReference type="Proteomes" id="UP001500979"/>
    </source>
</evidence>
<feature type="transmembrane region" description="Helical" evidence="1">
    <location>
        <begin position="303"/>
        <end position="324"/>
    </location>
</feature>
<feature type="transmembrane region" description="Helical" evidence="1">
    <location>
        <begin position="266"/>
        <end position="291"/>
    </location>
</feature>
<keyword evidence="3" id="KW-1185">Reference proteome</keyword>
<evidence type="ECO:0000313" key="2">
    <source>
        <dbReference type="EMBL" id="GAA2806459.1"/>
    </source>
</evidence>
<reference evidence="2 3" key="1">
    <citation type="journal article" date="2019" name="Int. J. Syst. Evol. Microbiol.">
        <title>The Global Catalogue of Microorganisms (GCM) 10K type strain sequencing project: providing services to taxonomists for standard genome sequencing and annotation.</title>
        <authorList>
            <consortium name="The Broad Institute Genomics Platform"/>
            <consortium name="The Broad Institute Genome Sequencing Center for Infectious Disease"/>
            <person name="Wu L."/>
            <person name="Ma J."/>
        </authorList>
    </citation>
    <scope>NUCLEOTIDE SEQUENCE [LARGE SCALE GENOMIC DNA]</scope>
    <source>
        <strain evidence="2 3">JCM 9383</strain>
    </source>
</reference>
<dbReference type="PANTHER" id="PTHR36840">
    <property type="entry name" value="BLL5714 PROTEIN"/>
    <property type="match status" value="1"/>
</dbReference>
<keyword evidence="1" id="KW-1133">Transmembrane helix</keyword>
<keyword evidence="1" id="KW-0472">Membrane</keyword>
<dbReference type="EMBL" id="BAAAUX010000019">
    <property type="protein sequence ID" value="GAA2806459.1"/>
    <property type="molecule type" value="Genomic_DNA"/>
</dbReference>
<keyword evidence="1" id="KW-0812">Transmembrane</keyword>
<proteinExistence type="predicted"/>
<feature type="transmembrane region" description="Helical" evidence="1">
    <location>
        <begin position="336"/>
        <end position="365"/>
    </location>
</feature>
<feature type="transmembrane region" description="Helical" evidence="1">
    <location>
        <begin position="51"/>
        <end position="72"/>
    </location>
</feature>
<evidence type="ECO:0000256" key="1">
    <source>
        <dbReference type="SAM" id="Phobius"/>
    </source>
</evidence>
<feature type="transmembrane region" description="Helical" evidence="1">
    <location>
        <begin position="141"/>
        <end position="158"/>
    </location>
</feature>
<feature type="transmembrane region" description="Helical" evidence="1">
    <location>
        <begin position="84"/>
        <end position="104"/>
    </location>
</feature>
<organism evidence="2 3">
    <name type="scientific">Saccharopolyspora taberi</name>
    <dbReference type="NCBI Taxonomy" id="60895"/>
    <lineage>
        <taxon>Bacteria</taxon>
        <taxon>Bacillati</taxon>
        <taxon>Actinomycetota</taxon>
        <taxon>Actinomycetes</taxon>
        <taxon>Pseudonocardiales</taxon>
        <taxon>Pseudonocardiaceae</taxon>
        <taxon>Saccharopolyspora</taxon>
    </lineage>
</organism>
<feature type="transmembrane region" description="Helical" evidence="1">
    <location>
        <begin position="225"/>
        <end position="245"/>
    </location>
</feature>
<dbReference type="InterPro" id="IPR010640">
    <property type="entry name" value="Low_temperature_requirement_A"/>
</dbReference>
<feature type="transmembrane region" description="Helical" evidence="1">
    <location>
        <begin position="20"/>
        <end position="39"/>
    </location>
</feature>
<name>A0ABN3VII4_9PSEU</name>
<protein>
    <submittedName>
        <fullName evidence="2">Low temperature requirement protein A</fullName>
    </submittedName>
</protein>
<dbReference type="Pfam" id="PF06772">
    <property type="entry name" value="LtrA"/>
    <property type="match status" value="1"/>
</dbReference>
<comment type="caution">
    <text evidence="2">The sequence shown here is derived from an EMBL/GenBank/DDBJ whole genome shotgun (WGS) entry which is preliminary data.</text>
</comment>
<feature type="transmembrane region" description="Helical" evidence="1">
    <location>
        <begin position="164"/>
        <end position="188"/>
    </location>
</feature>
<dbReference type="Proteomes" id="UP001500979">
    <property type="component" value="Unassembled WGS sequence"/>
</dbReference>